<dbReference type="OrthoDB" id="9804695at2"/>
<dbReference type="Pfam" id="PF13380">
    <property type="entry name" value="CoA_binding_2"/>
    <property type="match status" value="1"/>
</dbReference>
<dbReference type="EMBL" id="FNQE01000022">
    <property type="protein sequence ID" value="SDZ15692.1"/>
    <property type="molecule type" value="Genomic_DNA"/>
</dbReference>
<dbReference type="SMART" id="SM00881">
    <property type="entry name" value="CoA_binding"/>
    <property type="match status" value="1"/>
</dbReference>
<proteinExistence type="predicted"/>
<dbReference type="PANTHER" id="PTHR33303">
    <property type="entry name" value="CYTOPLASMIC PROTEIN-RELATED"/>
    <property type="match status" value="1"/>
</dbReference>
<accession>A0A1H3QQ29</accession>
<evidence type="ECO:0000259" key="1">
    <source>
        <dbReference type="SMART" id="SM00881"/>
    </source>
</evidence>
<dbReference type="SUPFAM" id="SSF51735">
    <property type="entry name" value="NAD(P)-binding Rossmann-fold domains"/>
    <property type="match status" value="1"/>
</dbReference>
<dbReference type="InterPro" id="IPR036291">
    <property type="entry name" value="NAD(P)-bd_dom_sf"/>
</dbReference>
<name>A0A1H3QQ29_9FIRM</name>
<organism evidence="2 3">
    <name type="scientific">Proteiniborus ethanoligenes</name>
    <dbReference type="NCBI Taxonomy" id="415015"/>
    <lineage>
        <taxon>Bacteria</taxon>
        <taxon>Bacillati</taxon>
        <taxon>Bacillota</taxon>
        <taxon>Clostridia</taxon>
        <taxon>Eubacteriales</taxon>
        <taxon>Proteiniborus</taxon>
    </lineage>
</organism>
<evidence type="ECO:0000313" key="2">
    <source>
        <dbReference type="EMBL" id="SDZ15692.1"/>
    </source>
</evidence>
<keyword evidence="3" id="KW-1185">Reference proteome</keyword>
<gene>
    <name evidence="2" type="ORF">SAMN05660462_02038</name>
</gene>
<dbReference type="Gene3D" id="3.40.50.720">
    <property type="entry name" value="NAD(P)-binding Rossmann-like Domain"/>
    <property type="match status" value="1"/>
</dbReference>
<dbReference type="AlphaFoldDB" id="A0A1H3QQ29"/>
<dbReference type="RefSeq" id="WP_091730707.1">
    <property type="nucleotide sequence ID" value="NZ_FNQE01000022.1"/>
</dbReference>
<dbReference type="STRING" id="415015.SAMN05660462_02038"/>
<protein>
    <recommendedName>
        <fullName evidence="1">CoA-binding domain-containing protein</fullName>
    </recommendedName>
</protein>
<feature type="domain" description="CoA-binding" evidence="1">
    <location>
        <begin position="11"/>
        <end position="103"/>
    </location>
</feature>
<evidence type="ECO:0000313" key="3">
    <source>
        <dbReference type="Proteomes" id="UP000198625"/>
    </source>
</evidence>
<dbReference type="InterPro" id="IPR003781">
    <property type="entry name" value="CoA-bd"/>
</dbReference>
<sequence>MNIREQNKKIMLEKKVWAVIGASPNVDKFGYKVWRKLQEHGYEAYPVNPRYEEIEGEKCYKSLKDIPNKPDVIDFVIPASAILEWLPEAKEVGIDYLWCQPGAANEEVVLKAEELGFNIAYNVCVLAELGE</sequence>
<dbReference type="PANTHER" id="PTHR33303:SF2">
    <property type="entry name" value="COA-BINDING DOMAIN-CONTAINING PROTEIN"/>
    <property type="match status" value="1"/>
</dbReference>
<reference evidence="2 3" key="1">
    <citation type="submission" date="2016-10" db="EMBL/GenBank/DDBJ databases">
        <authorList>
            <person name="de Groot N.N."/>
        </authorList>
    </citation>
    <scope>NUCLEOTIDE SEQUENCE [LARGE SCALE GENOMIC DNA]</scope>
    <source>
        <strain evidence="2 3">DSM 21650</strain>
    </source>
</reference>
<dbReference type="Proteomes" id="UP000198625">
    <property type="component" value="Unassembled WGS sequence"/>
</dbReference>